<organism evidence="2 3">
    <name type="scientific">Ruminiclostridium papyrosolvens C7</name>
    <dbReference type="NCBI Taxonomy" id="1330534"/>
    <lineage>
        <taxon>Bacteria</taxon>
        <taxon>Bacillati</taxon>
        <taxon>Bacillota</taxon>
        <taxon>Clostridia</taxon>
        <taxon>Eubacteriales</taxon>
        <taxon>Oscillospiraceae</taxon>
        <taxon>Ruminiclostridium</taxon>
    </lineage>
</organism>
<dbReference type="OrthoDB" id="2471504at2"/>
<dbReference type="STRING" id="1330534.L323_16355"/>
<comment type="caution">
    <text evidence="2">The sequence shown here is derived from an EMBL/GenBank/DDBJ whole genome shotgun (WGS) entry which is preliminary data.</text>
</comment>
<evidence type="ECO:0000259" key="1">
    <source>
        <dbReference type="Pfam" id="PF12645"/>
    </source>
</evidence>
<evidence type="ECO:0000313" key="3">
    <source>
        <dbReference type="Proteomes" id="UP000016860"/>
    </source>
</evidence>
<dbReference type="Proteomes" id="UP000016860">
    <property type="component" value="Unassembled WGS sequence"/>
</dbReference>
<protein>
    <recommendedName>
        <fullName evidence="1">Helix-turn-helix conjugative transposon-like domain-containing protein</fullName>
    </recommendedName>
</protein>
<gene>
    <name evidence="2" type="ORF">L323_16355</name>
</gene>
<sequence length="72" mass="8423">MEKERAGVIAEKSNGFLEMVKKAQQGDKECMDKILDYFTADIEYLSRYIMLPREDAIQTLKIELMSIIYDQL</sequence>
<feature type="domain" description="Helix-turn-helix conjugative transposon-like" evidence="1">
    <location>
        <begin position="18"/>
        <end position="68"/>
    </location>
</feature>
<reference evidence="2 3" key="1">
    <citation type="journal article" date="2013" name="Genome Announc.">
        <title>Draft Genome Sequence of the Cellulolytic Bacterium Clostridium papyrosolvens C7 (ATCC 700395).</title>
        <authorList>
            <person name="Zepeda V."/>
            <person name="Dassa B."/>
            <person name="Borovok I."/>
            <person name="Lamed R."/>
            <person name="Bayer E.A."/>
            <person name="Cate J.H."/>
        </authorList>
    </citation>
    <scope>NUCLEOTIDE SEQUENCE [LARGE SCALE GENOMIC DNA]</scope>
    <source>
        <strain evidence="2 3">C7</strain>
    </source>
</reference>
<dbReference type="InterPro" id="IPR024760">
    <property type="entry name" value="HTH_dom_conjug_TS-like"/>
</dbReference>
<dbReference type="Pfam" id="PF12645">
    <property type="entry name" value="HTH_16"/>
    <property type="match status" value="1"/>
</dbReference>
<dbReference type="AlphaFoldDB" id="U4QXX0"/>
<dbReference type="PATRIC" id="fig|1330534.3.peg.3241"/>
<evidence type="ECO:0000313" key="2">
    <source>
        <dbReference type="EMBL" id="EPR09379.1"/>
    </source>
</evidence>
<dbReference type="EMBL" id="ATAY01000088">
    <property type="protein sequence ID" value="EPR09379.1"/>
    <property type="molecule type" value="Genomic_DNA"/>
</dbReference>
<name>U4QXX0_9FIRM</name>
<dbReference type="RefSeq" id="WP_020816684.1">
    <property type="nucleotide sequence ID" value="NZ_ATAY01000088.1"/>
</dbReference>
<proteinExistence type="predicted"/>
<accession>U4QXX0</accession>